<organism evidence="2 3">
    <name type="scientific">Nitrospira lenta</name>
    <dbReference type="NCBI Taxonomy" id="1436998"/>
    <lineage>
        <taxon>Bacteria</taxon>
        <taxon>Pseudomonadati</taxon>
        <taxon>Nitrospirota</taxon>
        <taxon>Nitrospiria</taxon>
        <taxon>Nitrospirales</taxon>
        <taxon>Nitrospiraceae</taxon>
        <taxon>Nitrospira</taxon>
    </lineage>
</organism>
<gene>
    <name evidence="2" type="ORF">NITLEN_20238</name>
</gene>
<name>A0A330L456_9BACT</name>
<accession>A0A330L456</accession>
<evidence type="ECO:0000256" key="1">
    <source>
        <dbReference type="SAM" id="MobiDB-lite"/>
    </source>
</evidence>
<protein>
    <submittedName>
        <fullName evidence="2">Uncharacterized protein</fullName>
    </submittedName>
</protein>
<evidence type="ECO:0000313" key="2">
    <source>
        <dbReference type="EMBL" id="SPP64598.1"/>
    </source>
</evidence>
<proteinExistence type="predicted"/>
<dbReference type="AlphaFoldDB" id="A0A330L456"/>
<feature type="compositionally biased region" description="Gly residues" evidence="1">
    <location>
        <begin position="11"/>
        <end position="24"/>
    </location>
</feature>
<dbReference type="InParanoid" id="A0A330L456"/>
<sequence length="58" mass="6234">MERRRWPGCSSGPGRGIRSLDGGGVASLSQIESREARLRVRGVQGVEGAERAARSRVL</sequence>
<dbReference type="EMBL" id="OUNR01000012">
    <property type="protein sequence ID" value="SPP64598.1"/>
    <property type="molecule type" value="Genomic_DNA"/>
</dbReference>
<feature type="region of interest" description="Disordered" evidence="1">
    <location>
        <begin position="1"/>
        <end position="24"/>
    </location>
</feature>
<dbReference type="Proteomes" id="UP000248168">
    <property type="component" value="Unassembled WGS sequence"/>
</dbReference>
<reference evidence="3" key="1">
    <citation type="submission" date="2018-04" db="EMBL/GenBank/DDBJ databases">
        <authorList>
            <person name="Lucker S."/>
            <person name="Sakoula D."/>
        </authorList>
    </citation>
    <scope>NUCLEOTIDE SEQUENCE [LARGE SCALE GENOMIC DNA]</scope>
</reference>
<evidence type="ECO:0000313" key="3">
    <source>
        <dbReference type="Proteomes" id="UP000248168"/>
    </source>
</evidence>
<keyword evidence="3" id="KW-1185">Reference proteome</keyword>